<dbReference type="Proteomes" id="UP000812287">
    <property type="component" value="Unassembled WGS sequence"/>
</dbReference>
<dbReference type="EMBL" id="MU250536">
    <property type="protein sequence ID" value="KAG7445569.1"/>
    <property type="molecule type" value="Genomic_DNA"/>
</dbReference>
<evidence type="ECO:0000313" key="1">
    <source>
        <dbReference type="EMBL" id="KAG7445569.1"/>
    </source>
</evidence>
<organism evidence="1 2">
    <name type="scientific">Guyanagaster necrorhizus</name>
    <dbReference type="NCBI Taxonomy" id="856835"/>
    <lineage>
        <taxon>Eukaryota</taxon>
        <taxon>Fungi</taxon>
        <taxon>Dikarya</taxon>
        <taxon>Basidiomycota</taxon>
        <taxon>Agaricomycotina</taxon>
        <taxon>Agaricomycetes</taxon>
        <taxon>Agaricomycetidae</taxon>
        <taxon>Agaricales</taxon>
        <taxon>Marasmiineae</taxon>
        <taxon>Physalacriaceae</taxon>
        <taxon>Guyanagaster</taxon>
    </lineage>
</organism>
<accession>A0A9P7VRH1</accession>
<gene>
    <name evidence="1" type="ORF">BT62DRAFT_164354</name>
</gene>
<comment type="caution">
    <text evidence="1">The sequence shown here is derived from an EMBL/GenBank/DDBJ whole genome shotgun (WGS) entry which is preliminary data.</text>
</comment>
<name>A0A9P7VRH1_9AGAR</name>
<proteinExistence type="predicted"/>
<keyword evidence="2" id="KW-1185">Reference proteome</keyword>
<dbReference type="RefSeq" id="XP_043039069.1">
    <property type="nucleotide sequence ID" value="XM_043179899.1"/>
</dbReference>
<protein>
    <submittedName>
        <fullName evidence="1">Uncharacterized protein</fullName>
    </submittedName>
</protein>
<reference evidence="1" key="1">
    <citation type="submission" date="2020-11" db="EMBL/GenBank/DDBJ databases">
        <title>Adaptations for nitrogen fixation in a non-lichenized fungal sporocarp promotes dispersal by wood-feeding termites.</title>
        <authorList>
            <consortium name="DOE Joint Genome Institute"/>
            <person name="Koch R.A."/>
            <person name="Yoon G."/>
            <person name="Arayal U."/>
            <person name="Lail K."/>
            <person name="Amirebrahimi M."/>
            <person name="Labutti K."/>
            <person name="Lipzen A."/>
            <person name="Riley R."/>
            <person name="Barry K."/>
            <person name="Henrissat B."/>
            <person name="Grigoriev I.V."/>
            <person name="Herr J.R."/>
            <person name="Aime M.C."/>
        </authorList>
    </citation>
    <scope>NUCLEOTIDE SEQUENCE</scope>
    <source>
        <strain evidence="1">MCA 3950</strain>
    </source>
</reference>
<evidence type="ECO:0000313" key="2">
    <source>
        <dbReference type="Proteomes" id="UP000812287"/>
    </source>
</evidence>
<dbReference type="AlphaFoldDB" id="A0A9P7VRH1"/>
<dbReference type="GeneID" id="66102195"/>
<sequence length="93" mass="10390">MFVQETATHSASPKFSSVAKGAAAPKEALNLRLDLSLEDELAAQAKATGDITLSLLYVELSRMLERPQADYWAYIHWVLLGEMDPPCMRCYRS</sequence>